<protein>
    <recommendedName>
        <fullName evidence="2">Probable branched-chain-amino-acid aminotransferase</fullName>
    </recommendedName>
</protein>
<name>A0A094ZKB9_9PROT</name>
<dbReference type="PANTHER" id="PTHR42743:SF2">
    <property type="entry name" value="AMINODEOXYCHORISMATE LYASE"/>
    <property type="match status" value="1"/>
</dbReference>
<dbReference type="STRING" id="104102.AtDm6_2096"/>
<evidence type="ECO:0000313" key="3">
    <source>
        <dbReference type="EMBL" id="KGB22861.1"/>
    </source>
</evidence>
<accession>A0A094ZKB9</accession>
<reference evidence="3 4" key="1">
    <citation type="submission" date="2014-06" db="EMBL/GenBank/DDBJ databases">
        <title>Functional and comparative genomic analyses of the Drosophila gut microbiota identify candidate symbiosis factors.</title>
        <authorList>
            <person name="Newell P.D."/>
            <person name="Chaston J.M."/>
            <person name="Douglas A.E."/>
        </authorList>
    </citation>
    <scope>NUCLEOTIDE SEQUENCE [LARGE SCALE GENOMIC DNA]</scope>
    <source>
        <strain evidence="3 4">DmCS_006</strain>
    </source>
</reference>
<dbReference type="InterPro" id="IPR001544">
    <property type="entry name" value="Aminotrans_IV"/>
</dbReference>
<dbReference type="AlphaFoldDB" id="A0A094ZKB9"/>
<dbReference type="GO" id="GO:0008696">
    <property type="term" value="F:4-amino-4-deoxychorismate lyase activity"/>
    <property type="evidence" value="ECO:0007669"/>
    <property type="project" value="TreeGrafter"/>
</dbReference>
<keyword evidence="3" id="KW-0456">Lyase</keyword>
<gene>
    <name evidence="3" type="ORF">AtDm6_2096</name>
</gene>
<organism evidence="3 4">
    <name type="scientific">Acetobacter tropicalis</name>
    <dbReference type="NCBI Taxonomy" id="104102"/>
    <lineage>
        <taxon>Bacteria</taxon>
        <taxon>Pseudomonadati</taxon>
        <taxon>Pseudomonadota</taxon>
        <taxon>Alphaproteobacteria</taxon>
        <taxon>Acetobacterales</taxon>
        <taxon>Acetobacteraceae</taxon>
        <taxon>Acetobacter</taxon>
    </lineage>
</organism>
<dbReference type="InterPro" id="IPR043132">
    <property type="entry name" value="BCAT-like_C"/>
</dbReference>
<dbReference type="RefSeq" id="WP_052051377.1">
    <property type="nucleotide sequence ID" value="NZ_JACAOJ010000009.1"/>
</dbReference>
<evidence type="ECO:0000256" key="2">
    <source>
        <dbReference type="ARBA" id="ARBA00014472"/>
    </source>
</evidence>
<dbReference type="InterPro" id="IPR036038">
    <property type="entry name" value="Aminotransferase-like"/>
</dbReference>
<dbReference type="InterPro" id="IPR050571">
    <property type="entry name" value="Class-IV_PLP-Dep_Aminotrnsfr"/>
</dbReference>
<dbReference type="Gene3D" id="3.30.470.10">
    <property type="match status" value="1"/>
</dbReference>
<comment type="similarity">
    <text evidence="1">Belongs to the class-IV pyridoxal-phosphate-dependent aminotransferase family.</text>
</comment>
<dbReference type="GeneID" id="89477434"/>
<sequence length="285" mass="30147">MTFVWLNGQVCVAAQAHVSLADRGLTLGDGLFETIRVKNGNLLHLDKHMQRLQGGSAVLALPVPSGEEVAQAAKALLAATGLQNGSARLTVTRGVGPRGLAPPQDVRPTVFMTVAAGTARVASVSVMTSRLVRRDEQSPLSRIKSLNYLPNILARQEAVRAGYEDALLLNVQGRVAETTVSTVVVQEEERFITPSVAEGALPGIARSVLLRAGVMTEESVDLSRLQQAKALYLVNSLGVRVVSLLDGQWMEPCASGLRRLCTLLDVAQGGVAGARKGSVSSHGRT</sequence>
<dbReference type="EMBL" id="JOKM01000072">
    <property type="protein sequence ID" value="KGB22861.1"/>
    <property type="molecule type" value="Genomic_DNA"/>
</dbReference>
<evidence type="ECO:0000256" key="1">
    <source>
        <dbReference type="ARBA" id="ARBA00009320"/>
    </source>
</evidence>
<dbReference type="PANTHER" id="PTHR42743">
    <property type="entry name" value="AMINO-ACID AMINOTRANSFERASE"/>
    <property type="match status" value="1"/>
</dbReference>
<keyword evidence="4" id="KW-1185">Reference proteome</keyword>
<evidence type="ECO:0000313" key="4">
    <source>
        <dbReference type="Proteomes" id="UP000029448"/>
    </source>
</evidence>
<dbReference type="InterPro" id="IPR043131">
    <property type="entry name" value="BCAT-like_N"/>
</dbReference>
<dbReference type="Gene3D" id="3.20.10.10">
    <property type="entry name" value="D-amino Acid Aminotransferase, subunit A, domain 2"/>
    <property type="match status" value="1"/>
</dbReference>
<comment type="caution">
    <text evidence="3">The sequence shown here is derived from an EMBL/GenBank/DDBJ whole genome shotgun (WGS) entry which is preliminary data.</text>
</comment>
<dbReference type="GO" id="GO:0005829">
    <property type="term" value="C:cytosol"/>
    <property type="evidence" value="ECO:0007669"/>
    <property type="project" value="TreeGrafter"/>
</dbReference>
<dbReference type="Proteomes" id="UP000029448">
    <property type="component" value="Unassembled WGS sequence"/>
</dbReference>
<dbReference type="PATRIC" id="fig|104102.7.peg.2074"/>
<dbReference type="GO" id="GO:0008153">
    <property type="term" value="P:4-aminobenzoate biosynthetic process"/>
    <property type="evidence" value="ECO:0007669"/>
    <property type="project" value="TreeGrafter"/>
</dbReference>
<dbReference type="SUPFAM" id="SSF56752">
    <property type="entry name" value="D-aminoacid aminotransferase-like PLP-dependent enzymes"/>
    <property type="match status" value="1"/>
</dbReference>
<dbReference type="Pfam" id="PF01063">
    <property type="entry name" value="Aminotran_4"/>
    <property type="match status" value="1"/>
</dbReference>
<proteinExistence type="inferred from homology"/>